<proteinExistence type="inferred from homology"/>
<evidence type="ECO:0000256" key="2">
    <source>
        <dbReference type="ARBA" id="ARBA00004123"/>
    </source>
</evidence>
<feature type="domain" description="DDE Tnp4" evidence="8">
    <location>
        <begin position="188"/>
        <end position="343"/>
    </location>
</feature>
<keyword evidence="4" id="KW-0540">Nuclease</keyword>
<dbReference type="GO" id="GO:0004518">
    <property type="term" value="F:nuclease activity"/>
    <property type="evidence" value="ECO:0007669"/>
    <property type="project" value="UniProtKB-KW"/>
</dbReference>
<comment type="cofactor">
    <cofactor evidence="1">
        <name>a divalent metal cation</name>
        <dbReference type="ChEBI" id="CHEBI:60240"/>
    </cofactor>
</comment>
<evidence type="ECO:0000256" key="6">
    <source>
        <dbReference type="ARBA" id="ARBA00022801"/>
    </source>
</evidence>
<comment type="similarity">
    <text evidence="3">Belongs to the HARBI1 family.</text>
</comment>
<comment type="subcellular location">
    <subcellularLocation>
        <location evidence="2">Nucleus</location>
    </subcellularLocation>
</comment>
<organism evidence="9 10">
    <name type="scientific">Megalurothrips usitatus</name>
    <name type="common">bean blossom thrips</name>
    <dbReference type="NCBI Taxonomy" id="439358"/>
    <lineage>
        <taxon>Eukaryota</taxon>
        <taxon>Metazoa</taxon>
        <taxon>Ecdysozoa</taxon>
        <taxon>Arthropoda</taxon>
        <taxon>Hexapoda</taxon>
        <taxon>Insecta</taxon>
        <taxon>Pterygota</taxon>
        <taxon>Neoptera</taxon>
        <taxon>Paraneoptera</taxon>
        <taxon>Thysanoptera</taxon>
        <taxon>Terebrantia</taxon>
        <taxon>Thripoidea</taxon>
        <taxon>Thripidae</taxon>
        <taxon>Megalurothrips</taxon>
    </lineage>
</organism>
<accession>A0AAV7XUF0</accession>
<reference evidence="9" key="1">
    <citation type="submission" date="2022-12" db="EMBL/GenBank/DDBJ databases">
        <title>Chromosome-level genome assembly of the bean flower thrips Megalurothrips usitatus.</title>
        <authorList>
            <person name="Ma L."/>
            <person name="Liu Q."/>
            <person name="Li H."/>
            <person name="Cai W."/>
        </authorList>
    </citation>
    <scope>NUCLEOTIDE SEQUENCE</scope>
    <source>
        <strain evidence="9">Cailab_2022a</strain>
    </source>
</reference>
<evidence type="ECO:0000256" key="3">
    <source>
        <dbReference type="ARBA" id="ARBA00006958"/>
    </source>
</evidence>
<evidence type="ECO:0000256" key="7">
    <source>
        <dbReference type="ARBA" id="ARBA00023242"/>
    </source>
</evidence>
<keyword evidence="10" id="KW-1185">Reference proteome</keyword>
<evidence type="ECO:0000259" key="8">
    <source>
        <dbReference type="Pfam" id="PF13359"/>
    </source>
</evidence>
<evidence type="ECO:0000256" key="4">
    <source>
        <dbReference type="ARBA" id="ARBA00022722"/>
    </source>
</evidence>
<evidence type="ECO:0000313" key="9">
    <source>
        <dbReference type="EMBL" id="KAJ1530202.1"/>
    </source>
</evidence>
<evidence type="ECO:0000313" key="10">
    <source>
        <dbReference type="Proteomes" id="UP001075354"/>
    </source>
</evidence>
<dbReference type="EMBL" id="JAPTSV010000002">
    <property type="protein sequence ID" value="KAJ1530202.1"/>
    <property type="molecule type" value="Genomic_DNA"/>
</dbReference>
<comment type="caution">
    <text evidence="9">The sequence shown here is derived from an EMBL/GenBank/DDBJ whole genome shotgun (WGS) entry which is preliminary data.</text>
</comment>
<keyword evidence="6" id="KW-0378">Hydrolase</keyword>
<dbReference type="GO" id="GO:0016787">
    <property type="term" value="F:hydrolase activity"/>
    <property type="evidence" value="ECO:0007669"/>
    <property type="project" value="UniProtKB-KW"/>
</dbReference>
<keyword evidence="5" id="KW-0479">Metal-binding</keyword>
<name>A0AAV7XUF0_9NEOP</name>
<gene>
    <name evidence="9" type="ORF">ONE63_005129</name>
</gene>
<dbReference type="InterPro" id="IPR045249">
    <property type="entry name" value="HARBI1-like"/>
</dbReference>
<sequence>MDRRRKVVLGLALIASDQYLNVLGDDSDGDSDEDLNNALVCMQATLRLRGESEKPVRNEEFFELTIPRYSDSQFRQHFRLTRTTYQNLEHMLGPALDGHEILTGRPRIEVRKQLMSVLWLLATPDSYRSVADRFDMGKSILHDSFQRVILALVGEAHTIIRWPTGPTLQRVKARFSRIGVLPNVIGAIDGSYIQIPRPKVDGQFYNTRKNFYAVTLQAVCDADLFFTDCFAGHPGSVPDVRVFRNSDLWATVQNNLLQYFPEDEYIIGDKAYPVLSWCIPPFINRGILTEKQKRFNTALSSMRQVIERAFALLKGRFRRLKYLDMQRIDIIPQTILACCVLHNVCLLGMDEDNDDFLREGLENNQAVDVNNDPVPIQEVPFHPAGAAKRNHLVNIVAQHHARNMGQ</sequence>
<dbReference type="AlphaFoldDB" id="A0AAV7XUF0"/>
<dbReference type="PANTHER" id="PTHR22930">
    <property type="match status" value="1"/>
</dbReference>
<dbReference type="Pfam" id="PF13359">
    <property type="entry name" value="DDE_Tnp_4"/>
    <property type="match status" value="1"/>
</dbReference>
<keyword evidence="7" id="KW-0539">Nucleus</keyword>
<dbReference type="PANTHER" id="PTHR22930:SF85">
    <property type="entry name" value="GH03217P-RELATED"/>
    <property type="match status" value="1"/>
</dbReference>
<evidence type="ECO:0000256" key="1">
    <source>
        <dbReference type="ARBA" id="ARBA00001968"/>
    </source>
</evidence>
<dbReference type="GO" id="GO:0046872">
    <property type="term" value="F:metal ion binding"/>
    <property type="evidence" value="ECO:0007669"/>
    <property type="project" value="UniProtKB-KW"/>
</dbReference>
<dbReference type="Proteomes" id="UP001075354">
    <property type="component" value="Chromosome 2"/>
</dbReference>
<dbReference type="InterPro" id="IPR027806">
    <property type="entry name" value="HARBI1_dom"/>
</dbReference>
<protein>
    <recommendedName>
        <fullName evidence="8">DDE Tnp4 domain-containing protein</fullName>
    </recommendedName>
</protein>
<dbReference type="GO" id="GO:0005634">
    <property type="term" value="C:nucleus"/>
    <property type="evidence" value="ECO:0007669"/>
    <property type="project" value="UniProtKB-SubCell"/>
</dbReference>
<evidence type="ECO:0000256" key="5">
    <source>
        <dbReference type="ARBA" id="ARBA00022723"/>
    </source>
</evidence>